<dbReference type="Proteomes" id="UP000028511">
    <property type="component" value="Unassembled WGS sequence"/>
</dbReference>
<dbReference type="EMBL" id="CBSW010000138">
    <property type="protein sequence ID" value="CDG96753.1"/>
    <property type="molecule type" value="Genomic_DNA"/>
</dbReference>
<evidence type="ECO:0000313" key="1">
    <source>
        <dbReference type="EMBL" id="CDG96753.1"/>
    </source>
</evidence>
<reference evidence="1" key="1">
    <citation type="submission" date="2013-07" db="EMBL/GenBank/DDBJ databases">
        <title>Sub-species coevolution in mutualistic symbiosis.</title>
        <authorList>
            <person name="Murfin K."/>
            <person name="Klassen J."/>
            <person name="Lee M."/>
            <person name="Forst S."/>
            <person name="Stock P."/>
            <person name="Goodrich-Blair H."/>
        </authorList>
    </citation>
    <scope>NUCLEOTIDE SEQUENCE [LARGE SCALE GENOMIC DNA]</scope>
    <source>
        <strain evidence="1">Puntauvense</strain>
    </source>
</reference>
<name>A0A077NEC3_XENBV</name>
<evidence type="ECO:0000313" key="2">
    <source>
        <dbReference type="Proteomes" id="UP000028511"/>
    </source>
</evidence>
<organism evidence="1 2">
    <name type="scientific">Xenorhabdus bovienii str. puntauvense</name>
    <dbReference type="NCBI Taxonomy" id="1398201"/>
    <lineage>
        <taxon>Bacteria</taxon>
        <taxon>Pseudomonadati</taxon>
        <taxon>Pseudomonadota</taxon>
        <taxon>Gammaproteobacteria</taxon>
        <taxon>Enterobacterales</taxon>
        <taxon>Morganellaceae</taxon>
        <taxon>Xenorhabdus</taxon>
    </lineage>
</organism>
<gene>
    <name evidence="1" type="ORF">XBP1_2220001</name>
</gene>
<comment type="caution">
    <text evidence="1">The sequence shown here is derived from an EMBL/GenBank/DDBJ whole genome shotgun (WGS) entry which is preliminary data.</text>
</comment>
<accession>A0A077NEC3</accession>
<dbReference type="AlphaFoldDB" id="A0A077NEC3"/>
<dbReference type="HOGENOM" id="CLU_174653_0_0_6"/>
<dbReference type="RefSeq" id="WP_172664710.1">
    <property type="nucleotide sequence ID" value="NZ_CAWLWN010000191.1"/>
</dbReference>
<sequence>MEKRIEEPYFFNPNMDTEELEDWLVQQKIFISRYNSLLKQKAALTEQLAEIEKELNGRAAYDFKGKTSFPWDPNPLQITRRAGKK</sequence>
<protein>
    <submittedName>
        <fullName evidence="1">Uncharacterized protein</fullName>
    </submittedName>
</protein>
<proteinExistence type="predicted"/>